<dbReference type="EMBL" id="QMEC01000084">
    <property type="protein sequence ID" value="NMF64973.1"/>
    <property type="molecule type" value="Genomic_DNA"/>
</dbReference>
<organism evidence="1 2">
    <name type="scientific">Brasilonema octagenarum UFV-OR1</name>
    <dbReference type="NCBI Taxonomy" id="417115"/>
    <lineage>
        <taxon>Bacteria</taxon>
        <taxon>Bacillati</taxon>
        <taxon>Cyanobacteriota</taxon>
        <taxon>Cyanophyceae</taxon>
        <taxon>Nostocales</taxon>
        <taxon>Scytonemataceae</taxon>
        <taxon>Brasilonema</taxon>
        <taxon>Octagenarum group</taxon>
    </lineage>
</organism>
<gene>
    <name evidence="1" type="ORF">DP115_20245</name>
</gene>
<comment type="caution">
    <text evidence="1">The sequence shown here is derived from an EMBL/GenBank/DDBJ whole genome shotgun (WGS) entry which is preliminary data.</text>
</comment>
<sequence>MLGKDFGFPQQFLLVELTVLEVRLNAPQRTSAYFSESKVQELCNSLQKFTLVLVAVTCVALSDVEAVTRQHLQSKI</sequence>
<accession>A0ABX1M8S7</accession>
<evidence type="ECO:0000313" key="1">
    <source>
        <dbReference type="EMBL" id="NMF64973.1"/>
    </source>
</evidence>
<name>A0ABX1M8S7_9CYAN</name>
<reference evidence="1 2" key="1">
    <citation type="submission" date="2018-06" db="EMBL/GenBank/DDBJ databases">
        <title>Comparative genomics of Brasilonema spp. strains.</title>
        <authorList>
            <person name="Alvarenga D.O."/>
            <person name="Fiore M.F."/>
            <person name="Varani A.M."/>
        </authorList>
    </citation>
    <scope>NUCLEOTIDE SEQUENCE [LARGE SCALE GENOMIC DNA]</scope>
    <source>
        <strain evidence="1 2">UFV-OR1</strain>
    </source>
</reference>
<evidence type="ECO:0000313" key="2">
    <source>
        <dbReference type="Proteomes" id="UP000762253"/>
    </source>
</evidence>
<keyword evidence="2" id="KW-1185">Reference proteome</keyword>
<protein>
    <submittedName>
        <fullName evidence="1">Uncharacterized protein</fullName>
    </submittedName>
</protein>
<dbReference type="Proteomes" id="UP000762253">
    <property type="component" value="Unassembled WGS sequence"/>
</dbReference>
<proteinExistence type="predicted"/>